<feature type="compositionally biased region" description="Basic and acidic residues" evidence="2">
    <location>
        <begin position="36"/>
        <end position="45"/>
    </location>
</feature>
<dbReference type="GeneID" id="106753336"/>
<organism evidence="3 4">
    <name type="scientific">Vigna radiata var. radiata</name>
    <name type="common">Mung bean</name>
    <name type="synonym">Phaseolus aureus</name>
    <dbReference type="NCBI Taxonomy" id="3916"/>
    <lineage>
        <taxon>Eukaryota</taxon>
        <taxon>Viridiplantae</taxon>
        <taxon>Streptophyta</taxon>
        <taxon>Embryophyta</taxon>
        <taxon>Tracheophyta</taxon>
        <taxon>Spermatophyta</taxon>
        <taxon>Magnoliopsida</taxon>
        <taxon>eudicotyledons</taxon>
        <taxon>Gunneridae</taxon>
        <taxon>Pentapetalae</taxon>
        <taxon>rosids</taxon>
        <taxon>fabids</taxon>
        <taxon>Fabales</taxon>
        <taxon>Fabaceae</taxon>
        <taxon>Papilionoideae</taxon>
        <taxon>50 kb inversion clade</taxon>
        <taxon>NPAAA clade</taxon>
        <taxon>indigoferoid/millettioid clade</taxon>
        <taxon>Phaseoleae</taxon>
        <taxon>Vigna</taxon>
    </lineage>
</organism>
<evidence type="ECO:0000256" key="1">
    <source>
        <dbReference type="ARBA" id="ARBA00009658"/>
    </source>
</evidence>
<gene>
    <name evidence="4" type="primary">LOC106753336</name>
</gene>
<dbReference type="InterPro" id="IPR000163">
    <property type="entry name" value="Prohibitin"/>
</dbReference>
<comment type="similarity">
    <text evidence="1">Belongs to the prohibitin family.</text>
</comment>
<dbReference type="AlphaFoldDB" id="A0A1S3TA33"/>
<dbReference type="GO" id="GO:0016020">
    <property type="term" value="C:membrane"/>
    <property type="evidence" value="ECO:0007669"/>
    <property type="project" value="InterPro"/>
</dbReference>
<keyword evidence="3" id="KW-1185">Reference proteome</keyword>
<accession>A0A1S3TA33</accession>
<reference evidence="4" key="1">
    <citation type="submission" date="2025-08" db="UniProtKB">
        <authorList>
            <consortium name="RefSeq"/>
        </authorList>
    </citation>
    <scope>IDENTIFICATION</scope>
    <source>
        <tissue evidence="4">Leaf</tissue>
    </source>
</reference>
<feature type="region of interest" description="Disordered" evidence="2">
    <location>
        <begin position="22"/>
        <end position="54"/>
    </location>
</feature>
<dbReference type="KEGG" id="vra:106753336"/>
<evidence type="ECO:0000256" key="2">
    <source>
        <dbReference type="SAM" id="MobiDB-lite"/>
    </source>
</evidence>
<proteinExistence type="inferred from homology"/>
<evidence type="ECO:0000313" key="4">
    <source>
        <dbReference type="RefSeq" id="XP_014490622.1"/>
    </source>
</evidence>
<dbReference type="PRINTS" id="PR00679">
    <property type="entry name" value="PROHIBITIN"/>
</dbReference>
<name>A0A1S3TA33_VIGRR</name>
<dbReference type="STRING" id="3916.A0A1S3TA33"/>
<sequence>MAALFEKLREHELDLGRLDEEEAKAKNNKKSLALKSEVERSKGKSEDEDSDEEENLTLVIKRLNRFMKSRDLSDSNEEANICLMADDDNVSQVGVVEKPHLSYGSEFSRATQEAERSKFVVMKVEQERRAAIIHAEGESETTKLISDGVYSFNSGKVDPISGFQIEIKDSN</sequence>
<evidence type="ECO:0000313" key="3">
    <source>
        <dbReference type="Proteomes" id="UP000087766"/>
    </source>
</evidence>
<dbReference type="RefSeq" id="XP_014490622.1">
    <property type="nucleotide sequence ID" value="XM_014635136.1"/>
</dbReference>
<protein>
    <submittedName>
        <fullName evidence="4">Prohibitin-like</fullName>
    </submittedName>
</protein>
<dbReference type="Proteomes" id="UP000087766">
    <property type="component" value="Unplaced"/>
</dbReference>